<reference evidence="1" key="1">
    <citation type="submission" date="2016-03" db="EMBL/GenBank/DDBJ databases">
        <title>Sphingomonas melonis TY, whole genome shotgun sequencing.</title>
        <authorList>
            <person name="Wang H."/>
            <person name="Zhu P."/>
        </authorList>
    </citation>
    <scope>NUCLEOTIDE SEQUENCE [LARGE SCALE GENOMIC DNA]</scope>
    <source>
        <strain evidence="1">TY</strain>
    </source>
</reference>
<name>A0A175Y1M3_9SPHN</name>
<proteinExistence type="predicted"/>
<gene>
    <name evidence="1" type="ORF">AVM11_05680</name>
</gene>
<comment type="caution">
    <text evidence="1">The sequence shown here is derived from an EMBL/GenBank/DDBJ whole genome shotgun (WGS) entry which is preliminary data.</text>
</comment>
<dbReference type="KEGG" id="smy:BJP26_16885"/>
<dbReference type="EMBL" id="LQCK02000023">
    <property type="protein sequence ID" value="KZB94654.1"/>
    <property type="molecule type" value="Genomic_DNA"/>
</dbReference>
<organism evidence="1 2">
    <name type="scientific">Sphingomonas melonis TY</name>
    <dbReference type="NCBI Taxonomy" id="621456"/>
    <lineage>
        <taxon>Bacteria</taxon>
        <taxon>Pseudomonadati</taxon>
        <taxon>Pseudomonadota</taxon>
        <taxon>Alphaproteobacteria</taxon>
        <taxon>Sphingomonadales</taxon>
        <taxon>Sphingomonadaceae</taxon>
        <taxon>Sphingomonas</taxon>
    </lineage>
</organism>
<dbReference type="AlphaFoldDB" id="A0A175Y1M3"/>
<evidence type="ECO:0000313" key="2">
    <source>
        <dbReference type="Proteomes" id="UP000078460"/>
    </source>
</evidence>
<evidence type="ECO:0000313" key="1">
    <source>
        <dbReference type="EMBL" id="KZB94654.1"/>
    </source>
</evidence>
<accession>A0A175Y1M3</accession>
<dbReference type="Proteomes" id="UP000078460">
    <property type="component" value="Unassembled WGS sequence"/>
</dbReference>
<sequence length="72" mass="8123">MLDFACWFCGEGIDRDDNSALLVSVENLWRWAEGKRGKGDPFQNLYAHSRCAELRMTGATMSLEPNALREDG</sequence>
<protein>
    <submittedName>
        <fullName evidence="1">Uncharacterized protein</fullName>
    </submittedName>
</protein>
<keyword evidence="2" id="KW-1185">Reference proteome</keyword>